<keyword evidence="4" id="KW-0406">Ion transport</keyword>
<dbReference type="InterPro" id="IPR023996">
    <property type="entry name" value="TonB-dep_OMP_SusC/RagA"/>
</dbReference>
<dbReference type="Proteomes" id="UP001325680">
    <property type="component" value="Chromosome"/>
</dbReference>
<dbReference type="InterPro" id="IPR011662">
    <property type="entry name" value="Secretin/TonB_short_N"/>
</dbReference>
<evidence type="ECO:0000256" key="4">
    <source>
        <dbReference type="ARBA" id="ARBA00022496"/>
    </source>
</evidence>
<evidence type="ECO:0000256" key="9">
    <source>
        <dbReference type="ARBA" id="ARBA00023237"/>
    </source>
</evidence>
<evidence type="ECO:0000256" key="11">
    <source>
        <dbReference type="RuleBase" id="RU003357"/>
    </source>
</evidence>
<keyword evidence="3 10" id="KW-1134">Transmembrane beta strand</keyword>
<comment type="subcellular location">
    <subcellularLocation>
        <location evidence="1 10">Cell outer membrane</location>
        <topology evidence="1 10">Multi-pass membrane protein</topology>
    </subcellularLocation>
</comment>
<dbReference type="SUPFAM" id="SSF56935">
    <property type="entry name" value="Porins"/>
    <property type="match status" value="1"/>
</dbReference>
<proteinExistence type="inferred from homology"/>
<dbReference type="InterPro" id="IPR023997">
    <property type="entry name" value="TonB-dep_OMP_SusC/RagA_CS"/>
</dbReference>
<feature type="chain" id="PRO_5046488427" evidence="12">
    <location>
        <begin position="18"/>
        <end position="1112"/>
    </location>
</feature>
<keyword evidence="4" id="KW-0410">Iron transport</keyword>
<evidence type="ECO:0000259" key="13">
    <source>
        <dbReference type="SMART" id="SM00965"/>
    </source>
</evidence>
<evidence type="ECO:0000256" key="2">
    <source>
        <dbReference type="ARBA" id="ARBA00022448"/>
    </source>
</evidence>
<evidence type="ECO:0000256" key="8">
    <source>
        <dbReference type="ARBA" id="ARBA00023136"/>
    </source>
</evidence>
<evidence type="ECO:0000256" key="3">
    <source>
        <dbReference type="ARBA" id="ARBA00022452"/>
    </source>
</evidence>
<evidence type="ECO:0000256" key="6">
    <source>
        <dbReference type="ARBA" id="ARBA00023004"/>
    </source>
</evidence>
<dbReference type="Gene3D" id="2.60.40.1120">
    <property type="entry name" value="Carboxypeptidase-like, regulatory domain"/>
    <property type="match status" value="1"/>
</dbReference>
<keyword evidence="15" id="KW-1185">Reference proteome</keyword>
<dbReference type="InterPro" id="IPR008969">
    <property type="entry name" value="CarboxyPept-like_regulatory"/>
</dbReference>
<dbReference type="NCBIfam" id="TIGR04056">
    <property type="entry name" value="OMP_RagA_SusC"/>
    <property type="match status" value="1"/>
</dbReference>
<evidence type="ECO:0000256" key="1">
    <source>
        <dbReference type="ARBA" id="ARBA00004571"/>
    </source>
</evidence>
<accession>A0ABZ0W4M2</accession>
<name>A0ABZ0W4M2_9BACT</name>
<dbReference type="NCBIfam" id="TIGR04057">
    <property type="entry name" value="SusC_RagA_signa"/>
    <property type="match status" value="1"/>
</dbReference>
<dbReference type="Pfam" id="PF07660">
    <property type="entry name" value="STN"/>
    <property type="match status" value="1"/>
</dbReference>
<keyword evidence="9 10" id="KW-0998">Cell outer membrane</keyword>
<dbReference type="InterPro" id="IPR036942">
    <property type="entry name" value="Beta-barrel_TonB_sf"/>
</dbReference>
<dbReference type="Pfam" id="PF13715">
    <property type="entry name" value="CarbopepD_reg_2"/>
    <property type="match status" value="1"/>
</dbReference>
<keyword evidence="7 11" id="KW-0798">TonB box</keyword>
<keyword evidence="12" id="KW-0732">Signal</keyword>
<dbReference type="SMART" id="SM00965">
    <property type="entry name" value="STN"/>
    <property type="match status" value="1"/>
</dbReference>
<protein>
    <submittedName>
        <fullName evidence="14">SusC/RagA family TonB-linked outer membrane protein</fullName>
    </submittedName>
</protein>
<dbReference type="Gene3D" id="2.170.130.10">
    <property type="entry name" value="TonB-dependent receptor, plug domain"/>
    <property type="match status" value="1"/>
</dbReference>
<dbReference type="Gene3D" id="3.55.50.30">
    <property type="match status" value="1"/>
</dbReference>
<dbReference type="InterPro" id="IPR012910">
    <property type="entry name" value="Plug_dom"/>
</dbReference>
<keyword evidence="2 10" id="KW-0813">Transport</keyword>
<dbReference type="Pfam" id="PF07715">
    <property type="entry name" value="Plug"/>
    <property type="match status" value="1"/>
</dbReference>
<dbReference type="EMBL" id="CP139960">
    <property type="protein sequence ID" value="WQD37899.1"/>
    <property type="molecule type" value="Genomic_DNA"/>
</dbReference>
<evidence type="ECO:0000313" key="14">
    <source>
        <dbReference type="EMBL" id="WQD37899.1"/>
    </source>
</evidence>
<dbReference type="Pfam" id="PF00593">
    <property type="entry name" value="TonB_dep_Rec_b-barrel"/>
    <property type="match status" value="1"/>
</dbReference>
<dbReference type="Gene3D" id="2.40.170.20">
    <property type="entry name" value="TonB-dependent receptor, beta-barrel domain"/>
    <property type="match status" value="1"/>
</dbReference>
<dbReference type="InterPro" id="IPR000531">
    <property type="entry name" value="Beta-barrel_TonB"/>
</dbReference>
<evidence type="ECO:0000256" key="7">
    <source>
        <dbReference type="ARBA" id="ARBA00023077"/>
    </source>
</evidence>
<dbReference type="PROSITE" id="PS52016">
    <property type="entry name" value="TONB_DEPENDENT_REC_3"/>
    <property type="match status" value="1"/>
</dbReference>
<feature type="domain" description="Secretin/TonB short N-terminal" evidence="13">
    <location>
        <begin position="48"/>
        <end position="99"/>
    </location>
</feature>
<organism evidence="14 15">
    <name type="scientific">Niabella yanshanensis</name>
    <dbReference type="NCBI Taxonomy" id="577386"/>
    <lineage>
        <taxon>Bacteria</taxon>
        <taxon>Pseudomonadati</taxon>
        <taxon>Bacteroidota</taxon>
        <taxon>Chitinophagia</taxon>
        <taxon>Chitinophagales</taxon>
        <taxon>Chitinophagaceae</taxon>
        <taxon>Niabella</taxon>
    </lineage>
</organism>
<keyword evidence="8 10" id="KW-0472">Membrane</keyword>
<keyword evidence="6" id="KW-0408">Iron</keyword>
<evidence type="ECO:0000313" key="15">
    <source>
        <dbReference type="Proteomes" id="UP001325680"/>
    </source>
</evidence>
<evidence type="ECO:0000256" key="12">
    <source>
        <dbReference type="SAM" id="SignalP"/>
    </source>
</evidence>
<dbReference type="InterPro" id="IPR037066">
    <property type="entry name" value="Plug_dom_sf"/>
</dbReference>
<evidence type="ECO:0000256" key="10">
    <source>
        <dbReference type="PROSITE-ProRule" id="PRU01360"/>
    </source>
</evidence>
<dbReference type="InterPro" id="IPR039426">
    <property type="entry name" value="TonB-dep_rcpt-like"/>
</dbReference>
<dbReference type="RefSeq" id="WP_211316416.1">
    <property type="nucleotide sequence ID" value="NZ_CP139960.1"/>
</dbReference>
<sequence>MKCSLIIILLTSFQSLAFTGAAQDLISMKVNNQSFAAVLKSIEAKHAYRFVYSDSVALSRYKVSLDVKDAPIEKVMNQLLDNTGFTYKKVNKNLVVITPGSVLNKIQYEVRGKVIDSTGSPVAGASVVEKGTSNGTTTRADGSFVLNVANKSAILVISRVGYNEREIAITSNDLGPVLLTTATQQMEDVIVIGYGTTTRRDVTGAVDQIKASQFEDRPVGNVTQALQGAAPSLVIQQRSMNPNGNDMNINVRGISTMNNNAPLIVIDGLITDNASLNQLNPTDIQSVSVLKDAGTSAIYGSRSANGVILVTTKRGTKNQKPTLSLNGQMGWQDPKILFAPVQGYQNATLKNLALTNIGSSPEFTPDQIQDLYQHRNEEEWNFYQILQPALQQTYNLRVSGGSQNTTYMFSGGFFDQGSNFIGNYGITRYNLRSNITTELGPLKITSILAYTRNNSSNTTAGNAIINSSRIPPYYYYRMQAENGKYLINNALTDQNPLGELRQGGFIDDRNDYVNANFNAELKLFSGLKLRGVVGADVYSNTQFSRRIEFPLYASADAPAPALTMNPRRETSDYNRKMSLMNYQLMLDYNKKFGQHNVTGLLGASNESLTSRESRTTYWYTDSLLGVPTSGTIIDENRDNTYLTTNPGHTLQSSLNSVFGRLGYSFNNTYTAEINFRYDGSSRFSRKHRWGFFPSASLGWTLTNEAFMQNYKNKVGDLKIRASYGVLGNQAIDNYQYLTRYTIFPNSYITGDSALAASGFVYGNEDLRWESTRNTNIGIDASFLNNRLTVSADYFYKKIVDILVPPVIPLAFGTQLKDFNAGEMVNQGWELNIGYRFNTGAVAHSFTGNIGDSWNKVTKLVGFELVNTSDNIDKLTRVGVPFNAYYGLKTDGFFQSMQEIETSALPVGLSSSDLKPGDVKYTDRNNDGVIDSKDRFILGYGFPRYTFGLTYNVSFKGLDFSMFWQGVGKRDMFVRGELVEPFHENYSYVIYQHQLDYWTPTNTGARWPRLTATGSPSRQNNYGRGSDLYQFDGAYARLKNIQLGYTIPNSLTQKIGIQKARLYINAQNLITLSKESWIDPESSEFNSDMDGAANSGRNYPVLRYYGFGLDIQF</sequence>
<gene>
    <name evidence="14" type="ORF">U0035_19725</name>
</gene>
<comment type="similarity">
    <text evidence="10 11">Belongs to the TonB-dependent receptor family.</text>
</comment>
<evidence type="ECO:0000256" key="5">
    <source>
        <dbReference type="ARBA" id="ARBA00022692"/>
    </source>
</evidence>
<keyword evidence="5 10" id="KW-0812">Transmembrane</keyword>
<dbReference type="SUPFAM" id="SSF49464">
    <property type="entry name" value="Carboxypeptidase regulatory domain-like"/>
    <property type="match status" value="1"/>
</dbReference>
<reference evidence="14 15" key="1">
    <citation type="submission" date="2023-12" db="EMBL/GenBank/DDBJ databases">
        <title>Genome sequencing and assembly of bacterial species from a model synthetic community.</title>
        <authorList>
            <person name="Hogle S.L."/>
        </authorList>
    </citation>
    <scope>NUCLEOTIDE SEQUENCE [LARGE SCALE GENOMIC DNA]</scope>
    <source>
        <strain evidence="14 15">HAMBI_3031</strain>
    </source>
</reference>
<feature type="signal peptide" evidence="12">
    <location>
        <begin position="1"/>
        <end position="17"/>
    </location>
</feature>